<sequence>MDGVPQDVPLVRSTVATKEAALAREIMDSSYGASLRLSGRLEGQEMRLARTDIDRFTIDDLVLPGTLRFACDPLSRPLVTVTGRGHLGIDCRGHSNHPRPTTPL</sequence>
<dbReference type="EMBL" id="VDFC01000072">
    <property type="protein sequence ID" value="KAA0923027.1"/>
    <property type="molecule type" value="Genomic_DNA"/>
</dbReference>
<keyword evidence="2" id="KW-1185">Reference proteome</keyword>
<reference evidence="1 2" key="1">
    <citation type="submission" date="2019-05" db="EMBL/GenBank/DDBJ databases">
        <authorList>
            <person name="Hariharan J."/>
            <person name="Choudoir M.J."/>
            <person name="Diebold P."/>
            <person name="Panke-Buisse K."/>
            <person name="Buckley D.H."/>
        </authorList>
    </citation>
    <scope>NUCLEOTIDE SEQUENCE [LARGE SCALE GENOMIC DNA]</scope>
    <source>
        <strain evidence="1 2">SUN51</strain>
    </source>
</reference>
<feature type="non-terminal residue" evidence="1">
    <location>
        <position position="104"/>
    </location>
</feature>
<dbReference type="RefSeq" id="WP_149515166.1">
    <property type="nucleotide sequence ID" value="NZ_VDFC01000072.1"/>
</dbReference>
<protein>
    <submittedName>
        <fullName evidence="1">Uncharacterized protein</fullName>
    </submittedName>
</protein>
<organism evidence="1 2">
    <name type="scientific">Streptomyces apricus</name>
    <dbReference type="NCBI Taxonomy" id="1828112"/>
    <lineage>
        <taxon>Bacteria</taxon>
        <taxon>Bacillati</taxon>
        <taxon>Actinomycetota</taxon>
        <taxon>Actinomycetes</taxon>
        <taxon>Kitasatosporales</taxon>
        <taxon>Streptomycetaceae</taxon>
        <taxon>Streptomyces</taxon>
    </lineage>
</organism>
<name>A0A5B0A047_9ACTN</name>
<evidence type="ECO:0000313" key="1">
    <source>
        <dbReference type="EMBL" id="KAA0923027.1"/>
    </source>
</evidence>
<comment type="caution">
    <text evidence="1">The sequence shown here is derived from an EMBL/GenBank/DDBJ whole genome shotgun (WGS) entry which is preliminary data.</text>
</comment>
<accession>A0A5B0A047</accession>
<dbReference type="AlphaFoldDB" id="A0A5B0A047"/>
<evidence type="ECO:0000313" key="2">
    <source>
        <dbReference type="Proteomes" id="UP000324965"/>
    </source>
</evidence>
<gene>
    <name evidence="1" type="ORF">FGF04_33540</name>
</gene>
<dbReference type="Proteomes" id="UP000324965">
    <property type="component" value="Unassembled WGS sequence"/>
</dbReference>
<proteinExistence type="predicted"/>